<name>A0A0S3T940_PHAAN</name>
<keyword evidence="2" id="KW-1185">Reference proteome</keyword>
<proteinExistence type="predicted"/>
<dbReference type="AlphaFoldDB" id="A0A0S3T940"/>
<dbReference type="EMBL" id="AP015044">
    <property type="protein sequence ID" value="BAU01726.1"/>
    <property type="molecule type" value="Genomic_DNA"/>
</dbReference>
<gene>
    <name evidence="1" type="primary">Vigan.11G102000</name>
    <name evidence="1" type="ORF">VIGAN_11102000</name>
</gene>
<protein>
    <submittedName>
        <fullName evidence="1">Uncharacterized protein</fullName>
    </submittedName>
</protein>
<sequence>MLDFIEAGFSFILFPFRFCASLETNSGRWRNLTKPPLGRNPNLELTVEGTTLRDCSMVTLTAGLKKLALTV</sequence>
<organism evidence="1 2">
    <name type="scientific">Vigna angularis var. angularis</name>
    <dbReference type="NCBI Taxonomy" id="157739"/>
    <lineage>
        <taxon>Eukaryota</taxon>
        <taxon>Viridiplantae</taxon>
        <taxon>Streptophyta</taxon>
        <taxon>Embryophyta</taxon>
        <taxon>Tracheophyta</taxon>
        <taxon>Spermatophyta</taxon>
        <taxon>Magnoliopsida</taxon>
        <taxon>eudicotyledons</taxon>
        <taxon>Gunneridae</taxon>
        <taxon>Pentapetalae</taxon>
        <taxon>rosids</taxon>
        <taxon>fabids</taxon>
        <taxon>Fabales</taxon>
        <taxon>Fabaceae</taxon>
        <taxon>Papilionoideae</taxon>
        <taxon>50 kb inversion clade</taxon>
        <taxon>NPAAA clade</taxon>
        <taxon>indigoferoid/millettioid clade</taxon>
        <taxon>Phaseoleae</taxon>
        <taxon>Vigna</taxon>
    </lineage>
</organism>
<evidence type="ECO:0000313" key="2">
    <source>
        <dbReference type="Proteomes" id="UP000291084"/>
    </source>
</evidence>
<dbReference type="Proteomes" id="UP000291084">
    <property type="component" value="Chromosome 11"/>
</dbReference>
<accession>A0A0S3T940</accession>
<evidence type="ECO:0000313" key="1">
    <source>
        <dbReference type="EMBL" id="BAU01726.1"/>
    </source>
</evidence>
<reference evidence="1 2" key="1">
    <citation type="journal article" date="2015" name="Sci. Rep.">
        <title>The power of single molecule real-time sequencing technology in the de novo assembly of a eukaryotic genome.</title>
        <authorList>
            <person name="Sakai H."/>
            <person name="Naito K."/>
            <person name="Ogiso-Tanaka E."/>
            <person name="Takahashi Y."/>
            <person name="Iseki K."/>
            <person name="Muto C."/>
            <person name="Satou K."/>
            <person name="Teruya K."/>
            <person name="Shiroma A."/>
            <person name="Shimoji M."/>
            <person name="Hirano T."/>
            <person name="Itoh T."/>
            <person name="Kaga A."/>
            <person name="Tomooka N."/>
        </authorList>
    </citation>
    <scope>NUCLEOTIDE SEQUENCE [LARGE SCALE GENOMIC DNA]</scope>
    <source>
        <strain evidence="2">cv. Shumari</strain>
    </source>
</reference>